<dbReference type="Pfam" id="PF07244">
    <property type="entry name" value="POTRA"/>
    <property type="match status" value="1"/>
</dbReference>
<dbReference type="InterPro" id="IPR000184">
    <property type="entry name" value="Bac_surfAg_D15"/>
</dbReference>
<accession>A0ABU1WEK3</accession>
<evidence type="ECO:0000256" key="4">
    <source>
        <dbReference type="ARBA" id="ARBA00023136"/>
    </source>
</evidence>
<keyword evidence="3" id="KW-0812">Transmembrane</keyword>
<feature type="chain" id="PRO_5047100720" evidence="5">
    <location>
        <begin position="26"/>
        <end position="434"/>
    </location>
</feature>
<evidence type="ECO:0000313" key="8">
    <source>
        <dbReference type="Proteomes" id="UP001251524"/>
    </source>
</evidence>
<evidence type="ECO:0000256" key="2">
    <source>
        <dbReference type="ARBA" id="ARBA00022452"/>
    </source>
</evidence>
<dbReference type="RefSeq" id="WP_310064173.1">
    <property type="nucleotide sequence ID" value="NZ_JAVDVY010000003.1"/>
</dbReference>
<dbReference type="PANTHER" id="PTHR12815">
    <property type="entry name" value="SORTING AND ASSEMBLY MACHINERY SAMM50 PROTEIN FAMILY MEMBER"/>
    <property type="match status" value="1"/>
</dbReference>
<dbReference type="Gene3D" id="3.10.20.310">
    <property type="entry name" value="membrane protein fhac"/>
    <property type="match status" value="1"/>
</dbReference>
<evidence type="ECO:0000256" key="5">
    <source>
        <dbReference type="SAM" id="SignalP"/>
    </source>
</evidence>
<evidence type="ECO:0000256" key="3">
    <source>
        <dbReference type="ARBA" id="ARBA00022692"/>
    </source>
</evidence>
<comment type="caution">
    <text evidence="7">The sequence shown here is derived from an EMBL/GenBank/DDBJ whole genome shotgun (WGS) entry which is preliminary data.</text>
</comment>
<evidence type="ECO:0000259" key="6">
    <source>
        <dbReference type="PROSITE" id="PS51779"/>
    </source>
</evidence>
<comment type="subcellular location">
    <subcellularLocation>
        <location evidence="1">Membrane</location>
    </subcellularLocation>
</comment>
<dbReference type="PROSITE" id="PS51779">
    <property type="entry name" value="POTRA"/>
    <property type="match status" value="1"/>
</dbReference>
<keyword evidence="8" id="KW-1185">Reference proteome</keyword>
<keyword evidence="5" id="KW-0732">Signal</keyword>
<feature type="domain" description="POTRA" evidence="6">
    <location>
        <begin position="34"/>
        <end position="105"/>
    </location>
</feature>
<proteinExistence type="predicted"/>
<dbReference type="EMBL" id="JAVDVY010000003">
    <property type="protein sequence ID" value="MDR7136031.1"/>
    <property type="molecule type" value="Genomic_DNA"/>
</dbReference>
<dbReference type="PANTHER" id="PTHR12815:SF18">
    <property type="entry name" value="SORTING AND ASSEMBLY MACHINERY COMPONENT 50 HOMOLOG"/>
    <property type="match status" value="1"/>
</dbReference>
<name>A0ABU1WEK3_9GAMM</name>
<protein>
    <submittedName>
        <fullName evidence="7">Outer membrane protein assembly factor BamA</fullName>
    </submittedName>
</protein>
<evidence type="ECO:0000313" key="7">
    <source>
        <dbReference type="EMBL" id="MDR7136031.1"/>
    </source>
</evidence>
<gene>
    <name evidence="7" type="ORF">J2X06_003249</name>
</gene>
<dbReference type="Proteomes" id="UP001251524">
    <property type="component" value="Unassembled WGS sequence"/>
</dbReference>
<reference evidence="7 8" key="1">
    <citation type="submission" date="2023-07" db="EMBL/GenBank/DDBJ databases">
        <title>Sorghum-associated microbial communities from plants grown in Nebraska, USA.</title>
        <authorList>
            <person name="Schachtman D."/>
        </authorList>
    </citation>
    <scope>NUCLEOTIDE SEQUENCE [LARGE SCALE GENOMIC DNA]</scope>
    <source>
        <strain evidence="7 8">BE198</strain>
    </source>
</reference>
<dbReference type="InterPro" id="IPR039910">
    <property type="entry name" value="D15-like"/>
</dbReference>
<keyword evidence="4" id="KW-0472">Membrane</keyword>
<dbReference type="Gene3D" id="2.40.160.50">
    <property type="entry name" value="membrane protein fhac: a member of the omp85/tpsb transporter family"/>
    <property type="match status" value="1"/>
</dbReference>
<dbReference type="InterPro" id="IPR010827">
    <property type="entry name" value="BamA/TamA_POTRA"/>
</dbReference>
<keyword evidence="2" id="KW-1134">Transmembrane beta strand</keyword>
<sequence length="434" mass="48432">MNRLSFVTYCLPGLLMCAHASTAAAQVPEPEPVPRIVEIRLSGNEKTRDKVILRELDLAPGDPADPGAIENGRQAVLDLGLFRTVEATTQPVPGGVVLNVDMREKYHLLVVPRVDASSDRDVSYGAQLRWSNVWGLNHRLNLTVESGDFPEERDRREEDDARLSYRAPYLFDTPYELRARLERLERMTPVIDLATNEVTDDTFDETFDQVEIGLARDLRTDRPRSGWIVGGGLFWQRQDTSGDFAPPPDGEALALVGTAEFDDVRFHLYSETGRRFNARVEAAGSGLGSDYSYTRSNVDYFQSKALGETPHQTWEVVGSAGLITGGPNSRNEFSLGGSSRLRGYDSDDLEGNRFYYGSLQYLRPLKWNWLRLLAFVEVGGTDDDREGLRDGSPYADIGVGVRIRLTWFVNVEIEAGWAYPLRGGEGVNFFASGH</sequence>
<dbReference type="InterPro" id="IPR034746">
    <property type="entry name" value="POTRA"/>
</dbReference>
<organism evidence="7 8">
    <name type="scientific">Lysobacter niastensis</name>
    <dbReference type="NCBI Taxonomy" id="380629"/>
    <lineage>
        <taxon>Bacteria</taxon>
        <taxon>Pseudomonadati</taxon>
        <taxon>Pseudomonadota</taxon>
        <taxon>Gammaproteobacteria</taxon>
        <taxon>Lysobacterales</taxon>
        <taxon>Lysobacteraceae</taxon>
        <taxon>Lysobacter</taxon>
    </lineage>
</organism>
<evidence type="ECO:0000256" key="1">
    <source>
        <dbReference type="ARBA" id="ARBA00004370"/>
    </source>
</evidence>
<feature type="signal peptide" evidence="5">
    <location>
        <begin position="1"/>
        <end position="25"/>
    </location>
</feature>
<dbReference type="Pfam" id="PF01103">
    <property type="entry name" value="Omp85"/>
    <property type="match status" value="1"/>
</dbReference>